<dbReference type="eggNOG" id="COG1898">
    <property type="taxonomic scope" value="Bacteria"/>
</dbReference>
<dbReference type="InterPro" id="IPR001509">
    <property type="entry name" value="Epimerase_deHydtase"/>
</dbReference>
<dbReference type="Pfam" id="PF01370">
    <property type="entry name" value="Epimerase"/>
    <property type="match status" value="1"/>
</dbReference>
<dbReference type="InterPro" id="IPR050177">
    <property type="entry name" value="Lipid_A_modif_metabolic_enz"/>
</dbReference>
<dbReference type="PANTHER" id="PTHR43245:SF55">
    <property type="entry name" value="NAD(P)-BINDING DOMAIN-CONTAINING PROTEIN"/>
    <property type="match status" value="1"/>
</dbReference>
<dbReference type="Gene3D" id="3.40.50.720">
    <property type="entry name" value="NAD(P)-binding Rossmann-like Domain"/>
    <property type="match status" value="1"/>
</dbReference>
<dbReference type="InterPro" id="IPR029303">
    <property type="entry name" value="CapF_C"/>
</dbReference>
<dbReference type="OrthoDB" id="9801056at2"/>
<reference evidence="3 4" key="1">
    <citation type="submission" date="2012-03" db="EMBL/GenBank/DDBJ databases">
        <authorList>
            <person name="Durkin A.S."/>
            <person name="McCorrison J."/>
            <person name="Torralba M."/>
            <person name="Gillis M."/>
            <person name="Methe B."/>
            <person name="Sutton G."/>
            <person name="Nelson K.E."/>
        </authorList>
    </citation>
    <scope>NUCLEOTIDE SEQUENCE [LARGE SCALE GENOMIC DNA]</scope>
    <source>
        <strain evidence="3 4">F0468</strain>
    </source>
</reference>
<dbReference type="SUPFAM" id="SSF51735">
    <property type="entry name" value="NAD(P)-binding Rossmann-fold domains"/>
    <property type="match status" value="1"/>
</dbReference>
<keyword evidence="4" id="KW-1185">Reference proteome</keyword>
<organism evidence="3 4">
    <name type="scientific">Lachnoanaerobaculum saburreum F0468</name>
    <dbReference type="NCBI Taxonomy" id="1095750"/>
    <lineage>
        <taxon>Bacteria</taxon>
        <taxon>Bacillati</taxon>
        <taxon>Bacillota</taxon>
        <taxon>Clostridia</taxon>
        <taxon>Lachnospirales</taxon>
        <taxon>Lachnospiraceae</taxon>
        <taxon>Lachnoanaerobaculum</taxon>
    </lineage>
</organism>
<dbReference type="AlphaFoldDB" id="I0R5U2"/>
<evidence type="ECO:0000259" key="2">
    <source>
        <dbReference type="Pfam" id="PF14667"/>
    </source>
</evidence>
<sequence>MNILVTGAKGMVGTALVNNLKNICDGKNRTRPNIHIENIFEYDIESKYEDLDKYCAEADFVFNLAGVNRPNNTQDFMKENFGFADLLLNTLKKHNNKATIMLSSSIQAALTGRFENSAYGHSKKAGEELFFGYSDETGVKIAVYRFPNLMGHSKPKYNSAVSTFCWAIANDEEFTVNDRSTELELLYIDDLIEGMFDLLEGKERHCEFNGLEAVEKEDGRYCYIPITHKVTLGEIVDLLQEFKRQPENLMMPKIPEGSFAKKLYSLYLTYLPVKNFKYPLKMNIDNRGSFTELLHTQDCGQVSVNISRPGITKGQHWHNSKWEIFIVVAGHGLIQERNINTGEMVEFEVSGDKIEAIYMIPGWTHNIINLSETENLVTVMTCNEIFNPERPDTFFESV</sequence>
<evidence type="ECO:0000313" key="3">
    <source>
        <dbReference type="EMBL" id="EIC95050.1"/>
    </source>
</evidence>
<accession>I0R5U2</accession>
<evidence type="ECO:0000313" key="4">
    <source>
        <dbReference type="Proteomes" id="UP000005039"/>
    </source>
</evidence>
<dbReference type="eggNOG" id="COG0451">
    <property type="taxonomic scope" value="Bacteria"/>
</dbReference>
<name>I0R5U2_9FIRM</name>
<dbReference type="Proteomes" id="UP000005039">
    <property type="component" value="Unassembled WGS sequence"/>
</dbReference>
<protein>
    <submittedName>
        <fullName evidence="3">NAD dependent epimerase/dehydratase family protein</fullName>
    </submittedName>
</protein>
<dbReference type="PANTHER" id="PTHR43245">
    <property type="entry name" value="BIFUNCTIONAL POLYMYXIN RESISTANCE PROTEIN ARNA"/>
    <property type="match status" value="1"/>
</dbReference>
<dbReference type="RefSeq" id="WP_008754673.1">
    <property type="nucleotide sequence ID" value="NZ_AJGH01000103.1"/>
</dbReference>
<dbReference type="EMBL" id="AJGH01000103">
    <property type="protein sequence ID" value="EIC95050.1"/>
    <property type="molecule type" value="Genomic_DNA"/>
</dbReference>
<gene>
    <name evidence="3" type="ORF">HMPREF9970_3035</name>
</gene>
<dbReference type="Gene3D" id="2.60.120.10">
    <property type="entry name" value="Jelly Rolls"/>
    <property type="match status" value="1"/>
</dbReference>
<dbReference type="InterPro" id="IPR036291">
    <property type="entry name" value="NAD(P)-bd_dom_sf"/>
</dbReference>
<dbReference type="SUPFAM" id="SSF51182">
    <property type="entry name" value="RmlC-like cupins"/>
    <property type="match status" value="1"/>
</dbReference>
<feature type="domain" description="Capsular polysaccharide assembling protein CapF C-terminal" evidence="2">
    <location>
        <begin position="284"/>
        <end position="394"/>
    </location>
</feature>
<dbReference type="Pfam" id="PF14667">
    <property type="entry name" value="Polysacc_synt_C"/>
    <property type="match status" value="1"/>
</dbReference>
<dbReference type="InterPro" id="IPR011051">
    <property type="entry name" value="RmlC_Cupin_sf"/>
</dbReference>
<evidence type="ECO:0000259" key="1">
    <source>
        <dbReference type="Pfam" id="PF01370"/>
    </source>
</evidence>
<dbReference type="PATRIC" id="fig|1095750.3.peg.2168"/>
<comment type="caution">
    <text evidence="3">The sequence shown here is derived from an EMBL/GenBank/DDBJ whole genome shotgun (WGS) entry which is preliminary data.</text>
</comment>
<feature type="domain" description="NAD-dependent epimerase/dehydratase" evidence="1">
    <location>
        <begin position="3"/>
        <end position="201"/>
    </location>
</feature>
<dbReference type="InterPro" id="IPR014710">
    <property type="entry name" value="RmlC-like_jellyroll"/>
</dbReference>
<proteinExistence type="predicted"/>